<evidence type="ECO:0000256" key="9">
    <source>
        <dbReference type="ARBA" id="ARBA00023125"/>
    </source>
</evidence>
<dbReference type="PROSITE" id="PS00028">
    <property type="entry name" value="ZINC_FINGER_C2H2_1"/>
    <property type="match status" value="1"/>
</dbReference>
<dbReference type="Proteomes" id="UP001283361">
    <property type="component" value="Unassembled WGS sequence"/>
</dbReference>
<comment type="subcellular location">
    <subcellularLocation>
        <location evidence="2">Nucleus</location>
    </subcellularLocation>
</comment>
<dbReference type="Pfam" id="PF00096">
    <property type="entry name" value="zf-C2H2"/>
    <property type="match status" value="1"/>
</dbReference>
<dbReference type="GO" id="GO:0003677">
    <property type="term" value="F:DNA binding"/>
    <property type="evidence" value="ECO:0007669"/>
    <property type="project" value="UniProtKB-KW"/>
</dbReference>
<keyword evidence="4" id="KW-0479">Metal-binding</keyword>
<keyword evidence="6 12" id="KW-0863">Zinc-finger</keyword>
<dbReference type="SUPFAM" id="SSF57667">
    <property type="entry name" value="beta-beta-alpha zinc fingers"/>
    <property type="match status" value="1"/>
</dbReference>
<keyword evidence="7" id="KW-0862">Zinc</keyword>
<dbReference type="GO" id="GO:0008270">
    <property type="term" value="F:zinc ion binding"/>
    <property type="evidence" value="ECO:0007669"/>
    <property type="project" value="UniProtKB-KW"/>
</dbReference>
<keyword evidence="11" id="KW-0539">Nucleus</keyword>
<dbReference type="SMART" id="SM00355">
    <property type="entry name" value="ZnF_C2H2"/>
    <property type="match status" value="1"/>
</dbReference>
<evidence type="ECO:0000256" key="7">
    <source>
        <dbReference type="ARBA" id="ARBA00022833"/>
    </source>
</evidence>
<evidence type="ECO:0000256" key="10">
    <source>
        <dbReference type="ARBA" id="ARBA00023163"/>
    </source>
</evidence>
<keyword evidence="9" id="KW-0238">DNA-binding</keyword>
<dbReference type="FunFam" id="3.30.160.60:FF:000226">
    <property type="entry name" value="Zinc finger protein 236 variant"/>
    <property type="match status" value="1"/>
</dbReference>
<protein>
    <recommendedName>
        <fullName evidence="14">C2H2-type domain-containing protein</fullName>
    </recommendedName>
</protein>
<proteinExistence type="inferred from homology"/>
<keyword evidence="5" id="KW-0677">Repeat</keyword>
<gene>
    <name evidence="15" type="ORF">RRG08_003479</name>
</gene>
<keyword evidence="16" id="KW-1185">Reference proteome</keyword>
<feature type="domain" description="C2H2-type" evidence="14">
    <location>
        <begin position="16"/>
        <end position="43"/>
    </location>
</feature>
<evidence type="ECO:0000256" key="2">
    <source>
        <dbReference type="ARBA" id="ARBA00004123"/>
    </source>
</evidence>
<evidence type="ECO:0000313" key="16">
    <source>
        <dbReference type="Proteomes" id="UP001283361"/>
    </source>
</evidence>
<evidence type="ECO:0000313" key="15">
    <source>
        <dbReference type="EMBL" id="KAK3734571.1"/>
    </source>
</evidence>
<evidence type="ECO:0000256" key="1">
    <source>
        <dbReference type="ARBA" id="ARBA00003767"/>
    </source>
</evidence>
<dbReference type="Gene3D" id="3.30.160.60">
    <property type="entry name" value="Classic Zinc Finger"/>
    <property type="match status" value="1"/>
</dbReference>
<reference evidence="15" key="1">
    <citation type="journal article" date="2023" name="G3 (Bethesda)">
        <title>A reference genome for the long-term kleptoplast-retaining sea slug Elysia crispata morphotype clarki.</title>
        <authorList>
            <person name="Eastman K.E."/>
            <person name="Pendleton A.L."/>
            <person name="Shaikh M.A."/>
            <person name="Suttiyut T."/>
            <person name="Ogas R."/>
            <person name="Tomko P."/>
            <person name="Gavelis G."/>
            <person name="Widhalm J.R."/>
            <person name="Wisecaver J.H."/>
        </authorList>
    </citation>
    <scope>NUCLEOTIDE SEQUENCE</scope>
    <source>
        <strain evidence="15">ECLA1</strain>
    </source>
</reference>
<sequence>MDLRDLLLFVDGERKYMCKFCDRGFKQLSHLQKHISVHTEVTDGSLQQLAPTKGKRGRKAKRVEASEQPPEPTMIHMN</sequence>
<dbReference type="PROSITE" id="PS50157">
    <property type="entry name" value="ZINC_FINGER_C2H2_2"/>
    <property type="match status" value="1"/>
</dbReference>
<evidence type="ECO:0000256" key="4">
    <source>
        <dbReference type="ARBA" id="ARBA00022723"/>
    </source>
</evidence>
<keyword evidence="8" id="KW-0805">Transcription regulation</keyword>
<evidence type="ECO:0000259" key="14">
    <source>
        <dbReference type="PROSITE" id="PS50157"/>
    </source>
</evidence>
<dbReference type="InterPro" id="IPR036236">
    <property type="entry name" value="Znf_C2H2_sf"/>
</dbReference>
<organism evidence="15 16">
    <name type="scientific">Elysia crispata</name>
    <name type="common">lettuce slug</name>
    <dbReference type="NCBI Taxonomy" id="231223"/>
    <lineage>
        <taxon>Eukaryota</taxon>
        <taxon>Metazoa</taxon>
        <taxon>Spiralia</taxon>
        <taxon>Lophotrochozoa</taxon>
        <taxon>Mollusca</taxon>
        <taxon>Gastropoda</taxon>
        <taxon>Heterobranchia</taxon>
        <taxon>Euthyneura</taxon>
        <taxon>Panpulmonata</taxon>
        <taxon>Sacoglossa</taxon>
        <taxon>Placobranchoidea</taxon>
        <taxon>Plakobranchidae</taxon>
        <taxon>Elysia</taxon>
    </lineage>
</organism>
<dbReference type="AlphaFoldDB" id="A0AAE0Y812"/>
<name>A0AAE0Y812_9GAST</name>
<evidence type="ECO:0000256" key="8">
    <source>
        <dbReference type="ARBA" id="ARBA00023015"/>
    </source>
</evidence>
<evidence type="ECO:0000256" key="11">
    <source>
        <dbReference type="ARBA" id="ARBA00023242"/>
    </source>
</evidence>
<evidence type="ECO:0000256" key="12">
    <source>
        <dbReference type="PROSITE-ProRule" id="PRU00042"/>
    </source>
</evidence>
<comment type="function">
    <text evidence="1">May be involved in transcriptional regulation.</text>
</comment>
<dbReference type="EMBL" id="JAWDGP010006844">
    <property type="protein sequence ID" value="KAK3734571.1"/>
    <property type="molecule type" value="Genomic_DNA"/>
</dbReference>
<dbReference type="GO" id="GO:0005634">
    <property type="term" value="C:nucleus"/>
    <property type="evidence" value="ECO:0007669"/>
    <property type="project" value="UniProtKB-SubCell"/>
</dbReference>
<dbReference type="InterPro" id="IPR013087">
    <property type="entry name" value="Znf_C2H2_type"/>
</dbReference>
<evidence type="ECO:0000256" key="13">
    <source>
        <dbReference type="SAM" id="MobiDB-lite"/>
    </source>
</evidence>
<comment type="similarity">
    <text evidence="3">Belongs to the krueppel C2H2-type zinc-finger protein family.</text>
</comment>
<comment type="caution">
    <text evidence="15">The sequence shown here is derived from an EMBL/GenBank/DDBJ whole genome shotgun (WGS) entry which is preliminary data.</text>
</comment>
<evidence type="ECO:0000256" key="6">
    <source>
        <dbReference type="ARBA" id="ARBA00022771"/>
    </source>
</evidence>
<feature type="region of interest" description="Disordered" evidence="13">
    <location>
        <begin position="45"/>
        <end position="78"/>
    </location>
</feature>
<keyword evidence="10" id="KW-0804">Transcription</keyword>
<evidence type="ECO:0000256" key="5">
    <source>
        <dbReference type="ARBA" id="ARBA00022737"/>
    </source>
</evidence>
<accession>A0AAE0Y812</accession>
<evidence type="ECO:0000256" key="3">
    <source>
        <dbReference type="ARBA" id="ARBA00006991"/>
    </source>
</evidence>